<dbReference type="EMBL" id="JABWGN010000008">
    <property type="protein sequence ID" value="NUW33989.1"/>
    <property type="molecule type" value="Genomic_DNA"/>
</dbReference>
<evidence type="ECO:0000259" key="1">
    <source>
        <dbReference type="Pfam" id="PF13529"/>
    </source>
</evidence>
<dbReference type="InterPro" id="IPR039563">
    <property type="entry name" value="Peptidase_C39_single_dom"/>
</dbReference>
<dbReference type="AlphaFoldDB" id="A0A7Y6I997"/>
<evidence type="ECO:0000313" key="3">
    <source>
        <dbReference type="Proteomes" id="UP000586042"/>
    </source>
</evidence>
<protein>
    <submittedName>
        <fullName evidence="2">C39 family peptidase</fullName>
    </submittedName>
</protein>
<dbReference type="Proteomes" id="UP000586042">
    <property type="component" value="Unassembled WGS sequence"/>
</dbReference>
<sequence length="369" mass="38792">MRATRPGSTIGLVLTVDPARVAFHRLAVSFAAADGVPGGLAPWTGDEVPIGFPATQLVPSWTARTPPGSWVEIELRARTASGSLTKWYVMGRWSEHGDPRTSVAGQGDDDGDVAVDTFVARRPVVAFQVRVTPCGPGVEVGSLGVMASAVPPFPIVAAYDPGRDGAGEVRLDVPCHSQHEHAGHHPHLDGGGANWCGPAAVAMVLGYWRRGPEAGDLAWVGEGDPSPLVDHAARGTYDTSYQGTGNWPFNVAYACRYGLTGFVTRLRSAAELEAFVRAGIPVVTSQSFKAHELPGSGYSTEGHIMVVIGFTAGGDVVVNDPAAPSDADVRRVYPRAAFENVWLRGSGSGGIVYVLHPPGHPLPPSDGNW</sequence>
<evidence type="ECO:0000313" key="2">
    <source>
        <dbReference type="EMBL" id="NUW33989.1"/>
    </source>
</evidence>
<keyword evidence="3" id="KW-1185">Reference proteome</keyword>
<reference evidence="2 3" key="1">
    <citation type="submission" date="2020-06" db="EMBL/GenBank/DDBJ databases">
        <title>Nonomuraea sp. SMC257, a novel actinomycete isolated from soil.</title>
        <authorList>
            <person name="Chanama M."/>
        </authorList>
    </citation>
    <scope>NUCLEOTIDE SEQUENCE [LARGE SCALE GENOMIC DNA]</scope>
    <source>
        <strain evidence="2 3">SMC257</strain>
    </source>
</reference>
<comment type="caution">
    <text evidence="2">The sequence shown here is derived from an EMBL/GenBank/DDBJ whole genome shotgun (WGS) entry which is preliminary data.</text>
</comment>
<organism evidence="2 3">
    <name type="scientific">Nonomuraea montanisoli</name>
    <dbReference type="NCBI Taxonomy" id="2741721"/>
    <lineage>
        <taxon>Bacteria</taxon>
        <taxon>Bacillati</taxon>
        <taxon>Actinomycetota</taxon>
        <taxon>Actinomycetes</taxon>
        <taxon>Streptosporangiales</taxon>
        <taxon>Streptosporangiaceae</taxon>
        <taxon>Nonomuraea</taxon>
    </lineage>
</organism>
<accession>A0A7Y6I997</accession>
<dbReference type="CDD" id="cd02549">
    <property type="entry name" value="Peptidase_C39A"/>
    <property type="match status" value="1"/>
</dbReference>
<dbReference type="Gene3D" id="3.90.70.10">
    <property type="entry name" value="Cysteine proteinases"/>
    <property type="match status" value="1"/>
</dbReference>
<name>A0A7Y6I997_9ACTN</name>
<gene>
    <name evidence="2" type="ORF">HTZ77_21500</name>
</gene>
<feature type="domain" description="Peptidase C39-like" evidence="1">
    <location>
        <begin position="171"/>
        <end position="322"/>
    </location>
</feature>
<dbReference type="Pfam" id="PF13529">
    <property type="entry name" value="Peptidase_C39_2"/>
    <property type="match status" value="1"/>
</dbReference>
<proteinExistence type="predicted"/>
<dbReference type="InterPro" id="IPR039564">
    <property type="entry name" value="Peptidase_C39-like"/>
</dbReference>